<feature type="domain" description="Thiol:disulfide interchange protein DsbD N-terminal" evidence="1">
    <location>
        <begin position="1"/>
        <end position="97"/>
    </location>
</feature>
<dbReference type="Proteomes" id="UP000660862">
    <property type="component" value="Unassembled WGS sequence"/>
</dbReference>
<evidence type="ECO:0000259" key="1">
    <source>
        <dbReference type="Pfam" id="PF11412"/>
    </source>
</evidence>
<sequence length="103" mass="11536">MAKGWHIYSLNVPEGGPIKTAIDFKPDGAYSVIGKTLEPKPKMNYEMVFDIDVPYFDNEVVFQQKVGLHEQGEVKVKGVVAFSACDAERCLPEDEVEFVVTVR</sequence>
<dbReference type="EMBL" id="BMER01000006">
    <property type="protein sequence ID" value="GGH01728.1"/>
    <property type="molecule type" value="Genomic_DNA"/>
</dbReference>
<organism evidence="2 3">
    <name type="scientific">Parapedobacter pyrenivorans</name>
    <dbReference type="NCBI Taxonomy" id="1305674"/>
    <lineage>
        <taxon>Bacteria</taxon>
        <taxon>Pseudomonadati</taxon>
        <taxon>Bacteroidota</taxon>
        <taxon>Sphingobacteriia</taxon>
        <taxon>Sphingobacteriales</taxon>
        <taxon>Sphingobacteriaceae</taxon>
        <taxon>Parapedobacter</taxon>
    </lineage>
</organism>
<dbReference type="Pfam" id="PF11412">
    <property type="entry name" value="DsbD_N"/>
    <property type="match status" value="1"/>
</dbReference>
<dbReference type="AlphaFoldDB" id="A0A917I2A1"/>
<keyword evidence="3" id="KW-1185">Reference proteome</keyword>
<dbReference type="InterPro" id="IPR028250">
    <property type="entry name" value="DsbDN"/>
</dbReference>
<name>A0A917I2A1_9SPHI</name>
<reference evidence="2" key="1">
    <citation type="journal article" date="2014" name="Int. J. Syst. Evol. Microbiol.">
        <title>Complete genome sequence of Corynebacterium casei LMG S-19264T (=DSM 44701T), isolated from a smear-ripened cheese.</title>
        <authorList>
            <consortium name="US DOE Joint Genome Institute (JGI-PGF)"/>
            <person name="Walter F."/>
            <person name="Albersmeier A."/>
            <person name="Kalinowski J."/>
            <person name="Ruckert C."/>
        </authorList>
    </citation>
    <scope>NUCLEOTIDE SEQUENCE</scope>
    <source>
        <strain evidence="2">CGMCC 1.12195</strain>
    </source>
</reference>
<comment type="caution">
    <text evidence="2">The sequence shown here is derived from an EMBL/GenBank/DDBJ whole genome shotgun (WGS) entry which is preliminary data.</text>
</comment>
<proteinExistence type="predicted"/>
<protein>
    <recommendedName>
        <fullName evidence="1">Thiol:disulfide interchange protein DsbD N-terminal domain-containing protein</fullName>
    </recommendedName>
</protein>
<evidence type="ECO:0000313" key="3">
    <source>
        <dbReference type="Proteomes" id="UP000660862"/>
    </source>
</evidence>
<reference evidence="2" key="2">
    <citation type="submission" date="2020-09" db="EMBL/GenBank/DDBJ databases">
        <authorList>
            <person name="Sun Q."/>
            <person name="Zhou Y."/>
        </authorList>
    </citation>
    <scope>NUCLEOTIDE SEQUENCE</scope>
    <source>
        <strain evidence="2">CGMCC 1.12195</strain>
    </source>
</reference>
<accession>A0A917I2A1</accession>
<evidence type="ECO:0000313" key="2">
    <source>
        <dbReference type="EMBL" id="GGH01728.1"/>
    </source>
</evidence>
<gene>
    <name evidence="2" type="ORF">GCM10007415_42330</name>
</gene>